<keyword evidence="3" id="KW-1185">Reference proteome</keyword>
<evidence type="ECO:0000313" key="2">
    <source>
        <dbReference type="EMBL" id="CAF1547095.1"/>
    </source>
</evidence>
<comment type="caution">
    <text evidence="1">The sequence shown here is derived from an EMBL/GenBank/DDBJ whole genome shotgun (WGS) entry which is preliminary data.</text>
</comment>
<gene>
    <name evidence="2" type="ORF">EDS130_LOCUS45731</name>
    <name evidence="1" type="ORF">XAT740_LOCUS26835</name>
</gene>
<evidence type="ECO:0000313" key="3">
    <source>
        <dbReference type="Proteomes" id="UP000663828"/>
    </source>
</evidence>
<dbReference type="EMBL" id="CAJNOJ010001232">
    <property type="protein sequence ID" value="CAF1547095.1"/>
    <property type="molecule type" value="Genomic_DNA"/>
</dbReference>
<evidence type="ECO:0000313" key="1">
    <source>
        <dbReference type="EMBL" id="CAF1262077.1"/>
    </source>
</evidence>
<dbReference type="EMBL" id="CAJNOR010002200">
    <property type="protein sequence ID" value="CAF1262077.1"/>
    <property type="molecule type" value="Genomic_DNA"/>
</dbReference>
<accession>A0A815AVD7</accession>
<dbReference type="Proteomes" id="UP000663828">
    <property type="component" value="Unassembled WGS sequence"/>
</dbReference>
<name>A0A815AVD7_ADIRI</name>
<proteinExistence type="predicted"/>
<reference evidence="1" key="1">
    <citation type="submission" date="2021-02" db="EMBL/GenBank/DDBJ databases">
        <authorList>
            <person name="Nowell W R."/>
        </authorList>
    </citation>
    <scope>NUCLEOTIDE SEQUENCE</scope>
</reference>
<dbReference type="OrthoDB" id="10029094at2759"/>
<protein>
    <submittedName>
        <fullName evidence="1">Uncharacterized protein</fullName>
    </submittedName>
</protein>
<dbReference type="AlphaFoldDB" id="A0A815AVD7"/>
<sequence>MVLLGCLVEAMHANYHGSYSSIQNRSSSIRVAHCMTGTPRTLYKEEVYTAYRHQVLDVLPGDLFVVLEHINKTEMIHGTRVRADNAIRYKSALKYLSPRIVEWISIGDSLGSIETRSGYAKWKRCFDHIQRTERINGMKYDFIVRTRPDLYFAKALPKPSKLPKDKILINPYYECVNDIPSGYDRKWAKNLDLCDLTNYGVSDLFAIVPRALAYPYMCVAYITDLPLAICGERAHQAECAIKATLHKANVTYEFWPFVVKIKHVS</sequence>
<dbReference type="Proteomes" id="UP000663852">
    <property type="component" value="Unassembled WGS sequence"/>
</dbReference>
<organism evidence="1 3">
    <name type="scientific">Adineta ricciae</name>
    <name type="common">Rotifer</name>
    <dbReference type="NCBI Taxonomy" id="249248"/>
    <lineage>
        <taxon>Eukaryota</taxon>
        <taxon>Metazoa</taxon>
        <taxon>Spiralia</taxon>
        <taxon>Gnathifera</taxon>
        <taxon>Rotifera</taxon>
        <taxon>Eurotatoria</taxon>
        <taxon>Bdelloidea</taxon>
        <taxon>Adinetida</taxon>
        <taxon>Adinetidae</taxon>
        <taxon>Adineta</taxon>
    </lineage>
</organism>